<gene>
    <name evidence="2" type="ORF">K452DRAFT_312431</name>
</gene>
<keyword evidence="1" id="KW-0732">Signal</keyword>
<reference evidence="2" key="1">
    <citation type="journal article" date="2020" name="Stud. Mycol.">
        <title>101 Dothideomycetes genomes: a test case for predicting lifestyles and emergence of pathogens.</title>
        <authorList>
            <person name="Haridas S."/>
            <person name="Albert R."/>
            <person name="Binder M."/>
            <person name="Bloem J."/>
            <person name="Labutti K."/>
            <person name="Salamov A."/>
            <person name="Andreopoulos B."/>
            <person name="Baker S."/>
            <person name="Barry K."/>
            <person name="Bills G."/>
            <person name="Bluhm B."/>
            <person name="Cannon C."/>
            <person name="Castanera R."/>
            <person name="Culley D."/>
            <person name="Daum C."/>
            <person name="Ezra D."/>
            <person name="Gonzalez J."/>
            <person name="Henrissat B."/>
            <person name="Kuo A."/>
            <person name="Liang C."/>
            <person name="Lipzen A."/>
            <person name="Lutzoni F."/>
            <person name="Magnuson J."/>
            <person name="Mondo S."/>
            <person name="Nolan M."/>
            <person name="Ohm R."/>
            <person name="Pangilinan J."/>
            <person name="Park H.-J."/>
            <person name="Ramirez L."/>
            <person name="Alfaro M."/>
            <person name="Sun H."/>
            <person name="Tritt A."/>
            <person name="Yoshinaga Y."/>
            <person name="Zwiers L.-H."/>
            <person name="Turgeon B."/>
            <person name="Goodwin S."/>
            <person name="Spatafora J."/>
            <person name="Crous P."/>
            <person name="Grigoriev I."/>
        </authorList>
    </citation>
    <scope>NUCLEOTIDE SEQUENCE</scope>
    <source>
        <strain evidence="2">CBS 121167</strain>
    </source>
</reference>
<feature type="chain" id="PRO_5025458089" evidence="1">
    <location>
        <begin position="18"/>
        <end position="106"/>
    </location>
</feature>
<feature type="signal peptide" evidence="1">
    <location>
        <begin position="1"/>
        <end position="17"/>
    </location>
</feature>
<dbReference type="AlphaFoldDB" id="A0A6A6B1H8"/>
<dbReference type="EMBL" id="ML995503">
    <property type="protein sequence ID" value="KAF2137438.1"/>
    <property type="molecule type" value="Genomic_DNA"/>
</dbReference>
<evidence type="ECO:0000256" key="1">
    <source>
        <dbReference type="SAM" id="SignalP"/>
    </source>
</evidence>
<keyword evidence="3" id="KW-1185">Reference proteome</keyword>
<proteinExistence type="predicted"/>
<evidence type="ECO:0000313" key="2">
    <source>
        <dbReference type="EMBL" id="KAF2137438.1"/>
    </source>
</evidence>
<dbReference type="OrthoDB" id="4581360at2759"/>
<accession>A0A6A6B1H8</accession>
<dbReference type="GeneID" id="54301052"/>
<name>A0A6A6B1H8_9PEZI</name>
<evidence type="ECO:0000313" key="3">
    <source>
        <dbReference type="Proteomes" id="UP000799438"/>
    </source>
</evidence>
<organism evidence="2 3">
    <name type="scientific">Aplosporella prunicola CBS 121167</name>
    <dbReference type="NCBI Taxonomy" id="1176127"/>
    <lineage>
        <taxon>Eukaryota</taxon>
        <taxon>Fungi</taxon>
        <taxon>Dikarya</taxon>
        <taxon>Ascomycota</taxon>
        <taxon>Pezizomycotina</taxon>
        <taxon>Dothideomycetes</taxon>
        <taxon>Dothideomycetes incertae sedis</taxon>
        <taxon>Botryosphaeriales</taxon>
        <taxon>Aplosporellaceae</taxon>
        <taxon>Aplosporella</taxon>
    </lineage>
</organism>
<protein>
    <submittedName>
        <fullName evidence="2">Uncharacterized protein</fullName>
    </submittedName>
</protein>
<sequence length="106" mass="11886">MHASALLVALFTATGLARSHRQKEMPWAKSVSAFDGEICWRACFPEEPSCPEGLSPKQFGTPTTLEVRECWTCCFKPEDDSTARNVIFYYRHCTNSLNARGLGVRV</sequence>
<dbReference type="Proteomes" id="UP000799438">
    <property type="component" value="Unassembled WGS sequence"/>
</dbReference>
<dbReference type="RefSeq" id="XP_033393153.1">
    <property type="nucleotide sequence ID" value="XM_033543555.1"/>
</dbReference>